<comment type="caution">
    <text evidence="1">The sequence shown here is derived from an EMBL/GenBank/DDBJ whole genome shotgun (WGS) entry which is preliminary data.</text>
</comment>
<evidence type="ECO:0000313" key="1">
    <source>
        <dbReference type="EMBL" id="MBB3121951.1"/>
    </source>
</evidence>
<evidence type="ECO:0000313" key="2">
    <source>
        <dbReference type="Proteomes" id="UP000541535"/>
    </source>
</evidence>
<sequence>MNYGENTLCAHLLAQARLHDAVAAATTEAGLRLFVYPQEQGALVAVGLPAGRTLRAAALLHRRGSDVRRCGAWLPALFNDGSWYLVRRCSDSEAAALDEDDWALAEELLL</sequence>
<accession>A0A7W5BF11</accession>
<proteinExistence type="predicted"/>
<reference evidence="1 2" key="1">
    <citation type="submission" date="2020-08" db="EMBL/GenBank/DDBJ databases">
        <title>Genomic Encyclopedia of Type Strains, Phase III (KMG-III): the genomes of soil and plant-associated and newly described type strains.</title>
        <authorList>
            <person name="Whitman W."/>
        </authorList>
    </citation>
    <scope>NUCLEOTIDE SEQUENCE [LARGE SCALE GENOMIC DNA]</scope>
    <source>
        <strain evidence="1 2">CECT 8897</strain>
    </source>
</reference>
<dbReference type="AlphaFoldDB" id="A0A7W5BF11"/>
<dbReference type="Proteomes" id="UP000541535">
    <property type="component" value="Unassembled WGS sequence"/>
</dbReference>
<protein>
    <submittedName>
        <fullName evidence="1">Uncharacterized protein</fullName>
    </submittedName>
</protein>
<dbReference type="RefSeq" id="WP_183443632.1">
    <property type="nucleotide sequence ID" value="NZ_JACHXD010000022.1"/>
</dbReference>
<organism evidence="1 2">
    <name type="scientific">Pseudoduganella violacea</name>
    <dbReference type="NCBI Taxonomy" id="1715466"/>
    <lineage>
        <taxon>Bacteria</taxon>
        <taxon>Pseudomonadati</taxon>
        <taxon>Pseudomonadota</taxon>
        <taxon>Betaproteobacteria</taxon>
        <taxon>Burkholderiales</taxon>
        <taxon>Oxalobacteraceae</taxon>
        <taxon>Telluria group</taxon>
        <taxon>Pseudoduganella</taxon>
    </lineage>
</organism>
<name>A0A7W5BF11_9BURK</name>
<dbReference type="EMBL" id="JACHXD010000022">
    <property type="protein sequence ID" value="MBB3121951.1"/>
    <property type="molecule type" value="Genomic_DNA"/>
</dbReference>
<keyword evidence="2" id="KW-1185">Reference proteome</keyword>
<gene>
    <name evidence="1" type="ORF">FHS03_005046</name>
</gene>